<accession>A0A0F9EWQ9</accession>
<feature type="non-terminal residue" evidence="1">
    <location>
        <position position="1"/>
    </location>
</feature>
<organism evidence="1">
    <name type="scientific">marine sediment metagenome</name>
    <dbReference type="NCBI Taxonomy" id="412755"/>
    <lineage>
        <taxon>unclassified sequences</taxon>
        <taxon>metagenomes</taxon>
        <taxon>ecological metagenomes</taxon>
    </lineage>
</organism>
<proteinExistence type="predicted"/>
<sequence length="133" mass="14862">RENLNPFLPHFAQLASDWLLTRSPQAEQSLMATLAEDVQAPIFGGRGRDVVRQGLEAIDWHLGSGLRLVPSELGEEQVLAVMVEANDGRWHRAGYFVLRVSRDSTVTYLDYRSDEPLADGEPVPTSRLADDPY</sequence>
<evidence type="ECO:0008006" key="2">
    <source>
        <dbReference type="Google" id="ProtNLM"/>
    </source>
</evidence>
<name>A0A0F9EWQ9_9ZZZZ</name>
<reference evidence="1" key="1">
    <citation type="journal article" date="2015" name="Nature">
        <title>Complex archaea that bridge the gap between prokaryotes and eukaryotes.</title>
        <authorList>
            <person name="Spang A."/>
            <person name="Saw J.H."/>
            <person name="Jorgensen S.L."/>
            <person name="Zaremba-Niedzwiedzka K."/>
            <person name="Martijn J."/>
            <person name="Lind A.E."/>
            <person name="van Eijk R."/>
            <person name="Schleper C."/>
            <person name="Guy L."/>
            <person name="Ettema T.J."/>
        </authorList>
    </citation>
    <scope>NUCLEOTIDE SEQUENCE</scope>
</reference>
<gene>
    <name evidence="1" type="ORF">LCGC14_2316060</name>
</gene>
<protein>
    <recommendedName>
        <fullName evidence="2">SnoaL-like domain-containing protein</fullName>
    </recommendedName>
</protein>
<dbReference type="AlphaFoldDB" id="A0A0F9EWQ9"/>
<dbReference type="EMBL" id="LAZR01032974">
    <property type="protein sequence ID" value="KKL49385.1"/>
    <property type="molecule type" value="Genomic_DNA"/>
</dbReference>
<evidence type="ECO:0000313" key="1">
    <source>
        <dbReference type="EMBL" id="KKL49385.1"/>
    </source>
</evidence>
<comment type="caution">
    <text evidence="1">The sequence shown here is derived from an EMBL/GenBank/DDBJ whole genome shotgun (WGS) entry which is preliminary data.</text>
</comment>